<name>A0A1H5F6P7_9MICO</name>
<keyword evidence="1" id="KW-0812">Transmembrane</keyword>
<dbReference type="PANTHER" id="PTHR34351">
    <property type="entry name" value="SLR1927 PROTEIN-RELATED"/>
    <property type="match status" value="1"/>
</dbReference>
<feature type="transmembrane region" description="Helical" evidence="1">
    <location>
        <begin position="72"/>
        <end position="94"/>
    </location>
</feature>
<sequence>MTIPTRERSGASRGNVGITRLGLSTSSVTRAVDSLRGSMRRTTSVLSWITWAAWVLLALGGIAWIAGVVLGWLELVVLGAALVATFVVCGFFAIGRHPYAITLRLRDGRVVAGERAMGGIEVRNTGSAPVMPARMELPVGPSLARFALPALGPGGEHDELFAIPTERRAVLVVGPVRSVRGDPFGLIRRAVQWTEPQELYVHPRTVTLGSASAGSLHDLEGLASKDVTNSDLSFHALREYVPGDDRRYVHWRSSARVGELMVRQFEETRRTHLVTALSVHGHDYEDEDEFELAVSVVGSLGLHTLRSESELSAITQLGAIGTRSPRDLLDSLTRMDTVRRPGRLPDLARVVTRDVTRATVAILVCGGGVGADQLRAAGAVLPVGVRALAVQCRSGVDFSAHRLGAVTVLELGRLEDLPRGFRRLQR</sequence>
<reference evidence="4" key="1">
    <citation type="submission" date="2016-10" db="EMBL/GenBank/DDBJ databases">
        <authorList>
            <person name="Varghese N."/>
            <person name="Submissions S."/>
        </authorList>
    </citation>
    <scope>NUCLEOTIDE SEQUENCE [LARGE SCALE GENOMIC DNA]</scope>
    <source>
        <strain evidence="4">DSM 21368</strain>
    </source>
</reference>
<keyword evidence="4" id="KW-1185">Reference proteome</keyword>
<gene>
    <name evidence="3" type="ORF">SAMN04488554_1240</name>
</gene>
<keyword evidence="1" id="KW-0472">Membrane</keyword>
<dbReference type="Pfam" id="PF01882">
    <property type="entry name" value="DUF58"/>
    <property type="match status" value="1"/>
</dbReference>
<dbReference type="RefSeq" id="WP_245708690.1">
    <property type="nucleotide sequence ID" value="NZ_FNTX01000001.1"/>
</dbReference>
<evidence type="ECO:0000313" key="4">
    <source>
        <dbReference type="Proteomes" id="UP000199220"/>
    </source>
</evidence>
<protein>
    <submittedName>
        <fullName evidence="3">Uncharacterized conserved protein, DUF58 family, contains vWF domain</fullName>
    </submittedName>
</protein>
<dbReference type="PANTHER" id="PTHR34351:SF1">
    <property type="entry name" value="SLR1927 PROTEIN"/>
    <property type="match status" value="1"/>
</dbReference>
<dbReference type="EMBL" id="FNTX01000001">
    <property type="protein sequence ID" value="SED98808.1"/>
    <property type="molecule type" value="Genomic_DNA"/>
</dbReference>
<dbReference type="STRING" id="648782.SAMN04488554_1240"/>
<feature type="domain" description="DUF58" evidence="2">
    <location>
        <begin position="237"/>
        <end position="318"/>
    </location>
</feature>
<dbReference type="InterPro" id="IPR002881">
    <property type="entry name" value="DUF58"/>
</dbReference>
<organism evidence="3 4">
    <name type="scientific">Ruania alba</name>
    <dbReference type="NCBI Taxonomy" id="648782"/>
    <lineage>
        <taxon>Bacteria</taxon>
        <taxon>Bacillati</taxon>
        <taxon>Actinomycetota</taxon>
        <taxon>Actinomycetes</taxon>
        <taxon>Micrococcales</taxon>
        <taxon>Ruaniaceae</taxon>
        <taxon>Ruania</taxon>
    </lineage>
</organism>
<accession>A0A1H5F6P7</accession>
<proteinExistence type="predicted"/>
<feature type="transmembrane region" description="Helical" evidence="1">
    <location>
        <begin position="45"/>
        <end position="66"/>
    </location>
</feature>
<evidence type="ECO:0000259" key="2">
    <source>
        <dbReference type="Pfam" id="PF01882"/>
    </source>
</evidence>
<dbReference type="AlphaFoldDB" id="A0A1H5F6P7"/>
<evidence type="ECO:0000256" key="1">
    <source>
        <dbReference type="SAM" id="Phobius"/>
    </source>
</evidence>
<keyword evidence="1" id="KW-1133">Transmembrane helix</keyword>
<dbReference type="Proteomes" id="UP000199220">
    <property type="component" value="Unassembled WGS sequence"/>
</dbReference>
<evidence type="ECO:0000313" key="3">
    <source>
        <dbReference type="EMBL" id="SED98808.1"/>
    </source>
</evidence>